<reference key="1">
    <citation type="submission" date="2010-09" db="EMBL/GenBank/DDBJ databases">
        <authorList>
            <person name="Roh H."/>
            <person name="Ko H.-J."/>
            <person name="Kim D."/>
            <person name="Choi D.G."/>
            <person name="Park S."/>
            <person name="Kim S."/>
            <person name="Kim K.H."/>
            <person name="Chang I.S."/>
            <person name="Choi I.-G."/>
        </authorList>
    </citation>
    <scope>NUCLEOTIDE SEQUENCE</scope>
    <source>
        <strain>KIST612</strain>
    </source>
</reference>
<dbReference type="InterPro" id="IPR050723">
    <property type="entry name" value="CFA/CMAS"/>
</dbReference>
<evidence type="ECO:0000256" key="1">
    <source>
        <dbReference type="ARBA" id="ARBA00010815"/>
    </source>
</evidence>
<comment type="similarity">
    <text evidence="1">Belongs to the CFA/CMAS family.</text>
</comment>
<dbReference type="Proteomes" id="UP000006873">
    <property type="component" value="Chromosome"/>
</dbReference>
<evidence type="ECO:0000259" key="7">
    <source>
        <dbReference type="Pfam" id="PF25371"/>
    </source>
</evidence>
<keyword evidence="9" id="KW-1185">Reference proteome</keyword>
<dbReference type="InterPro" id="IPR029063">
    <property type="entry name" value="SAM-dependent_MTases_sf"/>
</dbReference>
<evidence type="ECO:0000256" key="6">
    <source>
        <dbReference type="PIRSR" id="PIRSR003085-1"/>
    </source>
</evidence>
<dbReference type="InterPro" id="IPR057206">
    <property type="entry name" value="DUF7884"/>
</dbReference>
<dbReference type="PANTHER" id="PTHR43667:SF1">
    <property type="entry name" value="CYCLOPROPANE-FATTY-ACYL-PHOSPHOLIPID SYNTHASE"/>
    <property type="match status" value="1"/>
</dbReference>
<proteinExistence type="inferred from homology"/>
<dbReference type="InterPro" id="IPR003333">
    <property type="entry name" value="CMAS"/>
</dbReference>
<feature type="active site" evidence="6">
    <location>
        <position position="358"/>
    </location>
</feature>
<dbReference type="eggNOG" id="COG2230">
    <property type="taxonomic scope" value="Bacteria"/>
</dbReference>
<evidence type="ECO:0000256" key="5">
    <source>
        <dbReference type="ARBA" id="ARBA00023098"/>
    </source>
</evidence>
<dbReference type="PIRSF" id="PIRSF003085">
    <property type="entry name" value="CMAS"/>
    <property type="match status" value="1"/>
</dbReference>
<keyword evidence="3" id="KW-0808">Transferase</keyword>
<evidence type="ECO:0000256" key="4">
    <source>
        <dbReference type="ARBA" id="ARBA00022691"/>
    </source>
</evidence>
<dbReference type="KEGG" id="elm:ELI_3950"/>
<dbReference type="PANTHER" id="PTHR43667">
    <property type="entry name" value="CYCLOPROPANE-FATTY-ACYL-PHOSPHOLIPID SYNTHASE"/>
    <property type="match status" value="1"/>
</dbReference>
<dbReference type="Pfam" id="PF02353">
    <property type="entry name" value="CMAS"/>
    <property type="match status" value="1"/>
</dbReference>
<dbReference type="Gene3D" id="3.40.50.150">
    <property type="entry name" value="Vaccinia Virus protein VP39"/>
    <property type="match status" value="1"/>
</dbReference>
<evidence type="ECO:0000313" key="8">
    <source>
        <dbReference type="EMBL" id="ADO38894.1"/>
    </source>
</evidence>
<keyword evidence="5" id="KW-0443">Lipid metabolism</keyword>
<evidence type="ECO:0000313" key="9">
    <source>
        <dbReference type="Proteomes" id="UP000006873"/>
    </source>
</evidence>
<dbReference type="EMBL" id="CP002273">
    <property type="protein sequence ID" value="ADO38894.1"/>
    <property type="molecule type" value="Genomic_DNA"/>
</dbReference>
<keyword evidence="4" id="KW-0949">S-adenosyl-L-methionine</keyword>
<dbReference type="Pfam" id="PF25371">
    <property type="entry name" value="DUF7884"/>
    <property type="match status" value="1"/>
</dbReference>
<gene>
    <name evidence="8" type="ordered locus">ELI_3950</name>
</gene>
<feature type="domain" description="DUF7884" evidence="7">
    <location>
        <begin position="10"/>
        <end position="83"/>
    </location>
</feature>
<dbReference type="RefSeq" id="WP_013382201.1">
    <property type="nucleotide sequence ID" value="NC_014624.2"/>
</dbReference>
<dbReference type="GeneID" id="68364821"/>
<sequence length="388" mass="44835">MKLEDNLMIQFLKKFDENPFLIKINGKEVLVGEGKPAFVVRFNKSLDIKELRRSTSLALGEAYMRGDIEVEGDLFQALDQLLGQMGKFSLDKTALKKLIFTSNSKKNQKDEVSSHYDIDNDFYRLWLDDTLSYSCGYFKNPDDTLYDAQVNKVDYILEKLYLKEGMSLLDIGCGWGFLLIEAAKKYGINGVGITLSLEQHKKFSERIAEEGLEGQLTAELMDYRDLPKYGKTFDRIVSVGMVEHVGRDNYDLFLSCADKVLNPKGLFLLHYISALEEHPGDPWIKKYIFPGGMIPSLREMISLAASHRFYVIDVESLRRHYTKTLLCWDKGFREHLDEVREMFDDEFIRMWDLYLCSCAATFHNGIIDLSQILMTKGVNNDLPMTRWY</sequence>
<dbReference type="GO" id="GO:0008168">
    <property type="term" value="F:methyltransferase activity"/>
    <property type="evidence" value="ECO:0007669"/>
    <property type="project" value="UniProtKB-KW"/>
</dbReference>
<keyword evidence="2" id="KW-0489">Methyltransferase</keyword>
<protein>
    <recommendedName>
        <fullName evidence="7">DUF7884 domain-containing protein</fullName>
    </recommendedName>
</protein>
<dbReference type="CDD" id="cd02440">
    <property type="entry name" value="AdoMet_MTases"/>
    <property type="match status" value="1"/>
</dbReference>
<dbReference type="HOGENOM" id="CLU_026434_6_2_9"/>
<dbReference type="AlphaFoldDB" id="E3GGT9"/>
<reference evidence="8 9" key="2">
    <citation type="journal article" date="2011" name="J. Bacteriol.">
        <title>Complete genome sequence of a carbon monoxide-utilizing acetogen, Eubacterium limosum KIST612.</title>
        <authorList>
            <person name="Roh H."/>
            <person name="Ko H.J."/>
            <person name="Kim D."/>
            <person name="Choi D.G."/>
            <person name="Park S."/>
            <person name="Kim S."/>
            <person name="Chang I.S."/>
            <person name="Choi I.G."/>
        </authorList>
    </citation>
    <scope>NUCLEOTIDE SEQUENCE [LARGE SCALE GENOMIC DNA]</scope>
    <source>
        <strain evidence="8 9">KIST612</strain>
    </source>
</reference>
<organism evidence="8 9">
    <name type="scientific">Eubacterium callanderi</name>
    <dbReference type="NCBI Taxonomy" id="53442"/>
    <lineage>
        <taxon>Bacteria</taxon>
        <taxon>Bacillati</taxon>
        <taxon>Bacillota</taxon>
        <taxon>Clostridia</taxon>
        <taxon>Eubacteriales</taxon>
        <taxon>Eubacteriaceae</taxon>
        <taxon>Eubacterium</taxon>
    </lineage>
</organism>
<dbReference type="SUPFAM" id="SSF53335">
    <property type="entry name" value="S-adenosyl-L-methionine-dependent methyltransferases"/>
    <property type="match status" value="1"/>
</dbReference>
<name>E3GGT9_9FIRM</name>
<accession>E3GGT9</accession>
<dbReference type="GO" id="GO:0008610">
    <property type="term" value="P:lipid biosynthetic process"/>
    <property type="evidence" value="ECO:0007669"/>
    <property type="project" value="InterPro"/>
</dbReference>
<evidence type="ECO:0000256" key="2">
    <source>
        <dbReference type="ARBA" id="ARBA00022603"/>
    </source>
</evidence>
<dbReference type="GO" id="GO:0032259">
    <property type="term" value="P:methylation"/>
    <property type="evidence" value="ECO:0007669"/>
    <property type="project" value="UniProtKB-KW"/>
</dbReference>
<evidence type="ECO:0000256" key="3">
    <source>
        <dbReference type="ARBA" id="ARBA00022679"/>
    </source>
</evidence>